<evidence type="ECO:0000259" key="2">
    <source>
        <dbReference type="SMART" id="SM00507"/>
    </source>
</evidence>
<dbReference type="Proteomes" id="UP000535511">
    <property type="component" value="Unassembled WGS sequence"/>
</dbReference>
<dbReference type="EMBL" id="JACCBG010000001">
    <property type="protein sequence ID" value="NYD43715.1"/>
    <property type="molecule type" value="Genomic_DNA"/>
</dbReference>
<dbReference type="SMART" id="SM00507">
    <property type="entry name" value="HNHc"/>
    <property type="match status" value="1"/>
</dbReference>
<keyword evidence="4" id="KW-1185">Reference proteome</keyword>
<feature type="domain" description="HNH nuclease" evidence="2">
    <location>
        <begin position="360"/>
        <end position="410"/>
    </location>
</feature>
<comment type="caution">
    <text evidence="3">The sequence shown here is derived from an EMBL/GenBank/DDBJ whole genome shotgun (WGS) entry which is preliminary data.</text>
</comment>
<organism evidence="3 4">
    <name type="scientific">Nocardioides panaciterrulae</name>
    <dbReference type="NCBI Taxonomy" id="661492"/>
    <lineage>
        <taxon>Bacteria</taxon>
        <taxon>Bacillati</taxon>
        <taxon>Actinomycetota</taxon>
        <taxon>Actinomycetes</taxon>
        <taxon>Propionibacteriales</taxon>
        <taxon>Nocardioidaceae</taxon>
        <taxon>Nocardioides</taxon>
    </lineage>
</organism>
<dbReference type="Pfam" id="PF02720">
    <property type="entry name" value="DUF222"/>
    <property type="match status" value="1"/>
</dbReference>
<name>A0A7Y9EA37_9ACTN</name>
<feature type="region of interest" description="Disordered" evidence="1">
    <location>
        <begin position="415"/>
        <end position="466"/>
    </location>
</feature>
<accession>A0A7Y9EA37</accession>
<dbReference type="InterPro" id="IPR003615">
    <property type="entry name" value="HNH_nuc"/>
</dbReference>
<protein>
    <recommendedName>
        <fullName evidence="2">HNH nuclease domain-containing protein</fullName>
    </recommendedName>
</protein>
<evidence type="ECO:0000256" key="1">
    <source>
        <dbReference type="SAM" id="MobiDB-lite"/>
    </source>
</evidence>
<dbReference type="AlphaFoldDB" id="A0A7Y9EA37"/>
<dbReference type="InterPro" id="IPR003870">
    <property type="entry name" value="DUF222"/>
</dbReference>
<dbReference type="CDD" id="cd00085">
    <property type="entry name" value="HNHc"/>
    <property type="match status" value="1"/>
</dbReference>
<sequence>MIETGHHTGTGQPAEHPALASETLPGAEEVEGWIQRLQHDGEPLDDAARIDLIRALERLTCAAGAAQAVLTGEFEASQRARAAAAGVPTARQHRGIAAQIALARRESPHRGQQHLRLARVLRDELPHTMAAFRAGRITEWRATSIARETDCLTLADRQRVDADIAGDPEALEALGDGELVAAVRHHACTLDPASVAARRRRAESDRHTTLRPAPDTMTWFSALLPVKDGVSVHAALLREADHLKATGDPRSRGQLMADTLVHRVLHPHLAAVASGDQLPLTLNVLVPDTVLLGHGSTDQDADTAGGYLEGHGHVPADLLLELVAARLEAGLEVWVRRLYATPATGALVAMDSRARLFPPGLAGFLRLRDRTCRTPWCDAPIRHLDHAQDHDQGGPTSAANGQGLCEACNHAKQARGWRARPRPGPRHTIETITPTGHTYRSTAPPARARPARHRPRPSRPATHQPKLHLVYGGPELALALEVA</sequence>
<feature type="compositionally biased region" description="Polar residues" evidence="1">
    <location>
        <begin position="430"/>
        <end position="439"/>
    </location>
</feature>
<proteinExistence type="predicted"/>
<dbReference type="RefSeq" id="WP_179665202.1">
    <property type="nucleotide sequence ID" value="NZ_JACCBG010000001.1"/>
</dbReference>
<evidence type="ECO:0000313" key="4">
    <source>
        <dbReference type="Proteomes" id="UP000535511"/>
    </source>
</evidence>
<gene>
    <name evidence="3" type="ORF">BJZ21_003798</name>
</gene>
<feature type="compositionally biased region" description="Basic residues" evidence="1">
    <location>
        <begin position="415"/>
        <end position="425"/>
    </location>
</feature>
<reference evidence="3 4" key="1">
    <citation type="submission" date="2020-07" db="EMBL/GenBank/DDBJ databases">
        <title>Sequencing the genomes of 1000 actinobacteria strains.</title>
        <authorList>
            <person name="Klenk H.-P."/>
        </authorList>
    </citation>
    <scope>NUCLEOTIDE SEQUENCE [LARGE SCALE GENOMIC DNA]</scope>
    <source>
        <strain evidence="3 4">DSM 21350</strain>
    </source>
</reference>
<evidence type="ECO:0000313" key="3">
    <source>
        <dbReference type="EMBL" id="NYD43715.1"/>
    </source>
</evidence>